<dbReference type="Pfam" id="PF22633">
    <property type="entry name" value="F5_F8_type_C_2"/>
    <property type="match status" value="1"/>
</dbReference>
<dbReference type="SUPFAM" id="SSF49265">
    <property type="entry name" value="Fibronectin type III"/>
    <property type="match status" value="2"/>
</dbReference>
<sequence length="1028" mass="112681">MKQMLQFVRVALSALCFFSVINEAAAQDDLTAKGGVLTVFRENDEGPTFREGSPKVIDNNSGSKFLSHFDNMQWLQFQLTEPAVVGTYTLISADDDPNRDPKDWKLEGSNNGTTWVELDVRTGEMFPERFMTKTYNITNSTAYRYYRLNISALKANNTFQLAEWRLFTAVKNPDVTARGDVLTVLRENDGGQAAGEGSPKVIDNNPGSKFLSHWPGEQWLRLQLTAPAAVGTYTLVSANDDPNRDPKDWKLEGSQNGTDWTMLDTRSGEMFTERFQTKVYSMANSTAYAYYRLNISAIKDGGTFQLAEWRLFEGEGFVAPSGLNAFANAGDEVYLSWTDFSASETGFEVERSLDGITFTKVATVAANTNFYYDKGLAQNTKYYYRVRTIGAGKSSGYSVVNVSRTLNYSGATADLTDNGGRLTVSKENTGNQAENSSKLVDNNFQTKFLAGGIQRPVTLWLQYESTTATDVVTKYTLVSGDDAPERDAKDWTFQGSTNGTDWTILDTRKNQVFAGRRLEMSFSFTNDKPFKYYKLDITANNGSGDAVQISEWQIWGIPQNAPAVPGDVRISNATESTLTLNWNDVATNETGYEIWRSTDGVAYSRLNSVEAGATSYTDTNLGVLATYQYRVKAMGASGNSIFSSTVSGTTLYDERLPLPAENLLATTLSETQVKLDWTDRAENETGFQIERSTNGTSFLPVQTLAANVTTFTDEGLRLATRYYYRVRPINDYSQSSGISAPYTTVAETITQGSNQAPTIAAIADQNSCNVVDAYTIPLEGLTSEPGQQLSLSVSSNRSALFSDLSVSTVENGKATLTYKLVEGQPGEATVTVTVKDDGGTLNNGTDTFSTTFKITSYELNMSVAADRNGKVPRGETIQLTATGEEGYTYTWADGPGIISGQNSNKLLIKPTQGYVYKVTASTAEGCTKETEFTVLVEGGVALQANNILTPNNDGKNDVWVIWNINTYPGSKLKVFDTAGRVVYEKENYANDWSGTYQGSPLAQGVYYYVIDLGSGIPPAKGALTIIRD</sequence>
<dbReference type="InterPro" id="IPR008979">
    <property type="entry name" value="Galactose-bd-like_sf"/>
</dbReference>
<dbReference type="Pfam" id="PF00041">
    <property type="entry name" value="fn3"/>
    <property type="match status" value="1"/>
</dbReference>
<evidence type="ECO:0000313" key="4">
    <source>
        <dbReference type="EMBL" id="KAA3438799.1"/>
    </source>
</evidence>
<proteinExistence type="predicted"/>
<dbReference type="OrthoDB" id="5134860at2"/>
<keyword evidence="5" id="KW-1185">Reference proteome</keyword>
<dbReference type="Gene3D" id="2.60.40.10">
    <property type="entry name" value="Immunoglobulins"/>
    <property type="match status" value="3"/>
</dbReference>
<evidence type="ECO:0000313" key="5">
    <source>
        <dbReference type="Proteomes" id="UP000324133"/>
    </source>
</evidence>
<dbReference type="EMBL" id="VKKY01000002">
    <property type="protein sequence ID" value="KAA3438799.1"/>
    <property type="molecule type" value="Genomic_DNA"/>
</dbReference>
<accession>A0A5B6TEA1</accession>
<dbReference type="CDD" id="cd00063">
    <property type="entry name" value="FN3"/>
    <property type="match status" value="3"/>
</dbReference>
<gene>
    <name evidence="4" type="ORF">FOA19_16425</name>
</gene>
<dbReference type="SUPFAM" id="SSF49785">
    <property type="entry name" value="Galactose-binding domain-like"/>
    <property type="match status" value="3"/>
</dbReference>
<feature type="domain" description="Fibronectin type-III" evidence="3">
    <location>
        <begin position="564"/>
        <end position="653"/>
    </location>
</feature>
<organism evidence="4 5">
    <name type="scientific">Rufibacter hautae</name>
    <dbReference type="NCBI Taxonomy" id="2595005"/>
    <lineage>
        <taxon>Bacteria</taxon>
        <taxon>Pseudomonadati</taxon>
        <taxon>Bacteroidota</taxon>
        <taxon>Cytophagia</taxon>
        <taxon>Cytophagales</taxon>
        <taxon>Hymenobacteraceae</taxon>
        <taxon>Rufibacter</taxon>
    </lineage>
</organism>
<protein>
    <submittedName>
        <fullName evidence="4">T9SS type B sorting domain-containing protein</fullName>
    </submittedName>
</protein>
<dbReference type="Pfam" id="PF13585">
    <property type="entry name" value="CHU_C"/>
    <property type="match status" value="1"/>
</dbReference>
<dbReference type="Pfam" id="PF00754">
    <property type="entry name" value="F5_F8_type_C"/>
    <property type="match status" value="1"/>
</dbReference>
<feature type="chain" id="PRO_5022773087" evidence="2">
    <location>
        <begin position="27"/>
        <end position="1028"/>
    </location>
</feature>
<evidence type="ECO:0000256" key="1">
    <source>
        <dbReference type="ARBA" id="ARBA00022737"/>
    </source>
</evidence>
<keyword evidence="2" id="KW-0732">Signal</keyword>
<dbReference type="InterPro" id="IPR003961">
    <property type="entry name" value="FN3_dom"/>
</dbReference>
<dbReference type="InterPro" id="IPR036116">
    <property type="entry name" value="FN3_sf"/>
</dbReference>
<dbReference type="Gene3D" id="2.60.120.260">
    <property type="entry name" value="Galactose-binding domain-like"/>
    <property type="match status" value="3"/>
</dbReference>
<keyword evidence="1" id="KW-0677">Repeat</keyword>
<evidence type="ECO:0000259" key="3">
    <source>
        <dbReference type="PROSITE" id="PS50853"/>
    </source>
</evidence>
<dbReference type="SMART" id="SM00060">
    <property type="entry name" value="FN3"/>
    <property type="match status" value="3"/>
</dbReference>
<dbReference type="InterPro" id="IPR050964">
    <property type="entry name" value="Striated_Muscle_Regulatory"/>
</dbReference>
<feature type="domain" description="Fibronectin type-III" evidence="3">
    <location>
        <begin position="319"/>
        <end position="408"/>
    </location>
</feature>
<feature type="signal peptide" evidence="2">
    <location>
        <begin position="1"/>
        <end position="26"/>
    </location>
</feature>
<comment type="caution">
    <text evidence="4">The sequence shown here is derived from an EMBL/GenBank/DDBJ whole genome shotgun (WGS) entry which is preliminary data.</text>
</comment>
<dbReference type="InterPro" id="IPR000421">
    <property type="entry name" value="FA58C"/>
</dbReference>
<dbReference type="PROSITE" id="PS50853">
    <property type="entry name" value="FN3"/>
    <property type="match status" value="3"/>
</dbReference>
<evidence type="ECO:0000256" key="2">
    <source>
        <dbReference type="SAM" id="SignalP"/>
    </source>
</evidence>
<feature type="domain" description="Fibronectin type-III" evidence="3">
    <location>
        <begin position="659"/>
        <end position="753"/>
    </location>
</feature>
<dbReference type="PANTHER" id="PTHR13817">
    <property type="entry name" value="TITIN"/>
    <property type="match status" value="1"/>
</dbReference>
<dbReference type="Proteomes" id="UP000324133">
    <property type="component" value="Unassembled WGS sequence"/>
</dbReference>
<dbReference type="RefSeq" id="WP_149091855.1">
    <property type="nucleotide sequence ID" value="NZ_VKKY01000002.1"/>
</dbReference>
<dbReference type="AlphaFoldDB" id="A0A5B6TEA1"/>
<dbReference type="InterPro" id="IPR013783">
    <property type="entry name" value="Ig-like_fold"/>
</dbReference>
<dbReference type="InterPro" id="IPR026341">
    <property type="entry name" value="T9SS_type_B"/>
</dbReference>
<dbReference type="PANTHER" id="PTHR13817:SF151">
    <property type="entry name" value="TITIN"/>
    <property type="match status" value="1"/>
</dbReference>
<name>A0A5B6TEA1_9BACT</name>
<reference evidence="4 5" key="1">
    <citation type="submission" date="2019-07" db="EMBL/GenBank/DDBJ databases">
        <title>Rufibacter sp. nov., isolated from lake sediment.</title>
        <authorList>
            <person name="Qu J.-H."/>
        </authorList>
    </citation>
    <scope>NUCLEOTIDE SEQUENCE [LARGE SCALE GENOMIC DNA]</scope>
    <source>
        <strain evidence="4 5">NBS58-1</strain>
    </source>
</reference>
<dbReference type="NCBIfam" id="TIGR04131">
    <property type="entry name" value="Bac_Flav_CTERM"/>
    <property type="match status" value="1"/>
</dbReference>